<name>A0AAN7MQU0_MYCAM</name>
<evidence type="ECO:0000259" key="3">
    <source>
        <dbReference type="PROSITE" id="PS50878"/>
    </source>
</evidence>
<dbReference type="Pfam" id="PF00078">
    <property type="entry name" value="RVT_1"/>
    <property type="match status" value="1"/>
</dbReference>
<dbReference type="AlphaFoldDB" id="A0AAN7MQU0"/>
<dbReference type="Gene3D" id="3.10.10.10">
    <property type="entry name" value="HIV Type 1 Reverse Transcriptase, subunit A, domain 1"/>
    <property type="match status" value="1"/>
</dbReference>
<accession>A0AAN7MQU0</accession>
<evidence type="ECO:0000313" key="5">
    <source>
        <dbReference type="Proteomes" id="UP001333110"/>
    </source>
</evidence>
<dbReference type="PROSITE" id="PS50878">
    <property type="entry name" value="RT_POL"/>
    <property type="match status" value="1"/>
</dbReference>
<dbReference type="InterPro" id="IPR043128">
    <property type="entry name" value="Rev_trsase/Diguanyl_cyclase"/>
</dbReference>
<organism evidence="4 5">
    <name type="scientific">Mycteria americana</name>
    <name type="common">Wood stork</name>
    <dbReference type="NCBI Taxonomy" id="33587"/>
    <lineage>
        <taxon>Eukaryota</taxon>
        <taxon>Metazoa</taxon>
        <taxon>Chordata</taxon>
        <taxon>Craniata</taxon>
        <taxon>Vertebrata</taxon>
        <taxon>Euteleostomi</taxon>
        <taxon>Archelosauria</taxon>
        <taxon>Archosauria</taxon>
        <taxon>Dinosauria</taxon>
        <taxon>Saurischia</taxon>
        <taxon>Theropoda</taxon>
        <taxon>Coelurosauria</taxon>
        <taxon>Aves</taxon>
        <taxon>Neognathae</taxon>
        <taxon>Neoaves</taxon>
        <taxon>Aequornithes</taxon>
        <taxon>Ciconiiformes</taxon>
        <taxon>Ciconiidae</taxon>
        <taxon>Mycteria</taxon>
    </lineage>
</organism>
<dbReference type="InterPro" id="IPR051320">
    <property type="entry name" value="Viral_Replic_Matur_Polypro"/>
</dbReference>
<evidence type="ECO:0000313" key="4">
    <source>
        <dbReference type="EMBL" id="KAK4811199.1"/>
    </source>
</evidence>
<keyword evidence="5" id="KW-1185">Reference proteome</keyword>
<dbReference type="PANTHER" id="PTHR33064">
    <property type="entry name" value="POL PROTEIN"/>
    <property type="match status" value="1"/>
</dbReference>
<reference evidence="4 5" key="1">
    <citation type="journal article" date="2023" name="J. Hered.">
        <title>Chromosome-level genome of the wood stork (Mycteria americana) provides insight into avian chromosome evolution.</title>
        <authorList>
            <person name="Flamio R. Jr."/>
            <person name="Ramstad K.M."/>
        </authorList>
    </citation>
    <scope>NUCLEOTIDE SEQUENCE [LARGE SCALE GENOMIC DNA]</scope>
    <source>
        <strain evidence="4">JAX WOST 10</strain>
    </source>
</reference>
<dbReference type="PANTHER" id="PTHR33064:SF36">
    <property type="entry name" value="CCHC-TYPE DOMAIN-CONTAINING PROTEIN"/>
    <property type="match status" value="1"/>
</dbReference>
<protein>
    <recommendedName>
        <fullName evidence="2">ribonuclease H</fullName>
        <ecNumber evidence="2">3.1.26.4</ecNumber>
    </recommendedName>
</protein>
<dbReference type="InterPro" id="IPR043502">
    <property type="entry name" value="DNA/RNA_pol_sf"/>
</dbReference>
<evidence type="ECO:0000256" key="1">
    <source>
        <dbReference type="ARBA" id="ARBA00010879"/>
    </source>
</evidence>
<dbReference type="Pfam" id="PF02093">
    <property type="entry name" value="Gag_p30"/>
    <property type="match status" value="1"/>
</dbReference>
<feature type="domain" description="Reverse transcriptase" evidence="3">
    <location>
        <begin position="233"/>
        <end position="424"/>
    </location>
</feature>
<dbReference type="EC" id="3.1.26.4" evidence="2"/>
<dbReference type="GO" id="GO:0004523">
    <property type="term" value="F:RNA-DNA hybrid ribonuclease activity"/>
    <property type="evidence" value="ECO:0007669"/>
    <property type="project" value="UniProtKB-EC"/>
</dbReference>
<dbReference type="InterPro" id="IPR000477">
    <property type="entry name" value="RT_dom"/>
</dbReference>
<dbReference type="SUPFAM" id="SSF56672">
    <property type="entry name" value="DNA/RNA polymerases"/>
    <property type="match status" value="1"/>
</dbReference>
<dbReference type="Gene3D" id="3.30.70.270">
    <property type="match status" value="2"/>
</dbReference>
<gene>
    <name evidence="4" type="ORF">QYF61_019830</name>
</gene>
<dbReference type="EMBL" id="JAUNZN010000018">
    <property type="protein sequence ID" value="KAK4811199.1"/>
    <property type="molecule type" value="Genomic_DNA"/>
</dbReference>
<dbReference type="InterPro" id="IPR003036">
    <property type="entry name" value="Gag_P30"/>
</dbReference>
<dbReference type="GO" id="GO:0019068">
    <property type="term" value="P:virion assembly"/>
    <property type="evidence" value="ECO:0007669"/>
    <property type="project" value="InterPro"/>
</dbReference>
<dbReference type="Proteomes" id="UP001333110">
    <property type="component" value="Unassembled WGS sequence"/>
</dbReference>
<comment type="similarity">
    <text evidence="1">Belongs to the beta type-B retroviral polymerase family. HERV class-II K(HML-2) pol subfamily.</text>
</comment>
<comment type="caution">
    <text evidence="4">The sequence shown here is derived from an EMBL/GenBank/DDBJ whole genome shotgun (WGS) entry which is preliminary data.</text>
</comment>
<evidence type="ECO:0000256" key="2">
    <source>
        <dbReference type="ARBA" id="ARBA00012180"/>
    </source>
</evidence>
<sequence>MYLPKEDLEWDPNTSERLQRVKEYQKLVLYGIQHGVQKPKNLSKLYEVRQGDKETPLAFYERLCEIARKWTDLDPEDDSNSKLFNMLFIGQAAADIRKKLQKEEGADGMTISQLLSVEEWLSEKGHSLIDVSNPAFDGAWEPEIKLHIPPETAWKAQICLLTEKDPNEEMNIPEEVLNTVTPLVWASKIPGRAKNANPVKIKLKPEAQPVRKKQYPIKLEARKGLEPIISSFLEHGLLRECQSELNTPILPVKKPHSSEYRLVQDLQEINARTVDVHPVVPNPYTLLSTIPNSNTYFTALDLKDAFFCIPVDEQSQALFAFEWENPTTGRKTQLCWTVLPQGFKHSPTLFGNILAKELELWQDDHDAVTLLQYVDNVLIGSDSYETCLEATISLLNFLGLAGCRVPKKWLSLEKKKVQYMGFEMTKGQRELSTERKEAICRIAVPTSKKQLRGFLGMAGWCCLWIPNFGLIAKPLYAAVKGPEGVLEWTPECRKSFDEIKRKPMEASALGLPNLRKPFQLYVYE</sequence>
<proteinExistence type="inferred from homology"/>